<dbReference type="Proteomes" id="UP001055879">
    <property type="component" value="Linkage Group LG14"/>
</dbReference>
<reference evidence="1 2" key="2">
    <citation type="journal article" date="2022" name="Mol. Ecol. Resour.">
        <title>The genomes of chicory, endive, great burdock and yacon provide insights into Asteraceae paleo-polyploidization history and plant inulin production.</title>
        <authorList>
            <person name="Fan W."/>
            <person name="Wang S."/>
            <person name="Wang H."/>
            <person name="Wang A."/>
            <person name="Jiang F."/>
            <person name="Liu H."/>
            <person name="Zhao H."/>
            <person name="Xu D."/>
            <person name="Zhang Y."/>
        </authorList>
    </citation>
    <scope>NUCLEOTIDE SEQUENCE [LARGE SCALE GENOMIC DNA]</scope>
    <source>
        <strain evidence="2">cv. Niubang</strain>
    </source>
</reference>
<keyword evidence="2" id="KW-1185">Reference proteome</keyword>
<gene>
    <name evidence="1" type="ORF">L6452_38135</name>
</gene>
<accession>A0ACB8Y5P2</accession>
<evidence type="ECO:0000313" key="2">
    <source>
        <dbReference type="Proteomes" id="UP001055879"/>
    </source>
</evidence>
<comment type="caution">
    <text evidence="1">The sequence shown here is derived from an EMBL/GenBank/DDBJ whole genome shotgun (WGS) entry which is preliminary data.</text>
</comment>
<reference evidence="2" key="1">
    <citation type="journal article" date="2022" name="Mol. Ecol. Resour.">
        <title>The genomes of chicory, endive, great burdock and yacon provide insights into Asteraceae palaeo-polyploidization history and plant inulin production.</title>
        <authorList>
            <person name="Fan W."/>
            <person name="Wang S."/>
            <person name="Wang H."/>
            <person name="Wang A."/>
            <person name="Jiang F."/>
            <person name="Liu H."/>
            <person name="Zhao H."/>
            <person name="Xu D."/>
            <person name="Zhang Y."/>
        </authorList>
    </citation>
    <scope>NUCLEOTIDE SEQUENCE [LARGE SCALE GENOMIC DNA]</scope>
    <source>
        <strain evidence="2">cv. Niubang</strain>
    </source>
</reference>
<protein>
    <submittedName>
        <fullName evidence="1">Uncharacterized protein</fullName>
    </submittedName>
</protein>
<evidence type="ECO:0000313" key="1">
    <source>
        <dbReference type="EMBL" id="KAI3678832.1"/>
    </source>
</evidence>
<organism evidence="1 2">
    <name type="scientific">Arctium lappa</name>
    <name type="common">Greater burdock</name>
    <name type="synonym">Lappa major</name>
    <dbReference type="NCBI Taxonomy" id="4217"/>
    <lineage>
        <taxon>Eukaryota</taxon>
        <taxon>Viridiplantae</taxon>
        <taxon>Streptophyta</taxon>
        <taxon>Embryophyta</taxon>
        <taxon>Tracheophyta</taxon>
        <taxon>Spermatophyta</taxon>
        <taxon>Magnoliopsida</taxon>
        <taxon>eudicotyledons</taxon>
        <taxon>Gunneridae</taxon>
        <taxon>Pentapetalae</taxon>
        <taxon>asterids</taxon>
        <taxon>campanulids</taxon>
        <taxon>Asterales</taxon>
        <taxon>Asteraceae</taxon>
        <taxon>Carduoideae</taxon>
        <taxon>Cardueae</taxon>
        <taxon>Arctiinae</taxon>
        <taxon>Arctium</taxon>
    </lineage>
</organism>
<sequence length="196" mass="22517">MGDHDEDDQPTNSSDQELDQDDQVGIVRGGRSYECIFCKRGFTTAQALGGHMNIHRKDRAKNRPSYLSNNNKSSNKQDDDDHGHGCYTNPRFFQPIFASYPPTYNLSTPPTNHHHQEGGHVHYFSSTSGERIMNYYENNHQDHQWGTRDHDQVITSTSREQFGWSNGEDEDLRRRSIRGGGKEDELDLELRLGHDP</sequence>
<proteinExistence type="predicted"/>
<name>A0ACB8Y5P2_ARCLA</name>
<dbReference type="EMBL" id="CM042060">
    <property type="protein sequence ID" value="KAI3678832.1"/>
    <property type="molecule type" value="Genomic_DNA"/>
</dbReference>